<dbReference type="Proteomes" id="UP001107558">
    <property type="component" value="Chromosome 1"/>
</dbReference>
<feature type="domain" description="G-protein coupled receptors family 2 profile 2" evidence="13">
    <location>
        <begin position="134"/>
        <end position="391"/>
    </location>
</feature>
<dbReference type="InterPro" id="IPR001879">
    <property type="entry name" value="GPCR_2_extracellular_dom"/>
</dbReference>
<dbReference type="PANTHER" id="PTHR45620:SF17">
    <property type="entry name" value="PDF RECEPTOR"/>
    <property type="match status" value="1"/>
</dbReference>
<dbReference type="PROSITE" id="PS50227">
    <property type="entry name" value="G_PROTEIN_RECEP_F2_3"/>
    <property type="match status" value="1"/>
</dbReference>
<accession>A0A9J6CGA6</accession>
<dbReference type="Pfam" id="PF00002">
    <property type="entry name" value="7tm_2"/>
    <property type="match status" value="1"/>
</dbReference>
<evidence type="ECO:0000256" key="3">
    <source>
        <dbReference type="ARBA" id="ARBA00022475"/>
    </source>
</evidence>
<dbReference type="GO" id="GO:0008528">
    <property type="term" value="F:G protein-coupled peptide receptor activity"/>
    <property type="evidence" value="ECO:0007669"/>
    <property type="project" value="TreeGrafter"/>
</dbReference>
<keyword evidence="4 11" id="KW-0812">Transmembrane</keyword>
<comment type="caution">
    <text evidence="14">The sequence shown here is derived from an EMBL/GenBank/DDBJ whole genome shotgun (WGS) entry which is preliminary data.</text>
</comment>
<name>A0A9J6CGA6_POLVA</name>
<dbReference type="AlphaFoldDB" id="A0A9J6CGA6"/>
<feature type="transmembrane region" description="Helical" evidence="11">
    <location>
        <begin position="292"/>
        <end position="314"/>
    </location>
</feature>
<dbReference type="GO" id="GO:0007166">
    <property type="term" value="P:cell surface receptor signaling pathway"/>
    <property type="evidence" value="ECO:0007669"/>
    <property type="project" value="InterPro"/>
</dbReference>
<protein>
    <recommendedName>
        <fullName evidence="16">PDF receptor</fullName>
    </recommendedName>
</protein>
<dbReference type="Gene3D" id="1.20.1070.10">
    <property type="entry name" value="Rhodopsin 7-helix transmembrane proteins"/>
    <property type="match status" value="1"/>
</dbReference>
<feature type="transmembrane region" description="Helical" evidence="11">
    <location>
        <begin position="169"/>
        <end position="189"/>
    </location>
</feature>
<evidence type="ECO:0008006" key="16">
    <source>
        <dbReference type="Google" id="ProtNLM"/>
    </source>
</evidence>
<dbReference type="OrthoDB" id="5967113at2759"/>
<feature type="transmembrane region" description="Helical" evidence="11">
    <location>
        <begin position="367"/>
        <end position="390"/>
    </location>
</feature>
<dbReference type="PROSITE" id="PS00649">
    <property type="entry name" value="G_PROTEIN_RECEP_F2_1"/>
    <property type="match status" value="1"/>
</dbReference>
<dbReference type="GO" id="GO:0005886">
    <property type="term" value="C:plasma membrane"/>
    <property type="evidence" value="ECO:0007669"/>
    <property type="project" value="UniProtKB-SubCell"/>
</dbReference>
<evidence type="ECO:0000256" key="11">
    <source>
        <dbReference type="SAM" id="Phobius"/>
    </source>
</evidence>
<feature type="transmembrane region" description="Helical" evidence="11">
    <location>
        <begin position="225"/>
        <end position="245"/>
    </location>
</feature>
<dbReference type="PROSITE" id="PS00650">
    <property type="entry name" value="G_PROTEIN_RECEP_F2_2"/>
    <property type="match status" value="1"/>
</dbReference>
<dbReference type="InterPro" id="IPR036445">
    <property type="entry name" value="GPCR_2_extracell_dom_sf"/>
</dbReference>
<feature type="transmembrane region" description="Helical" evidence="11">
    <location>
        <begin position="139"/>
        <end position="157"/>
    </location>
</feature>
<feature type="transmembrane region" description="Helical" evidence="11">
    <location>
        <begin position="335"/>
        <end position="355"/>
    </location>
</feature>
<dbReference type="Pfam" id="PF02793">
    <property type="entry name" value="HRM"/>
    <property type="match status" value="1"/>
</dbReference>
<dbReference type="PANTHER" id="PTHR45620">
    <property type="entry name" value="PDF RECEPTOR-LIKE PROTEIN-RELATED"/>
    <property type="match status" value="1"/>
</dbReference>
<feature type="domain" description="G-protein coupled receptors family 2 profile 1" evidence="12">
    <location>
        <begin position="27"/>
        <end position="112"/>
    </location>
</feature>
<organism evidence="14 15">
    <name type="scientific">Polypedilum vanderplanki</name>
    <name type="common">Sleeping chironomid midge</name>
    <dbReference type="NCBI Taxonomy" id="319348"/>
    <lineage>
        <taxon>Eukaryota</taxon>
        <taxon>Metazoa</taxon>
        <taxon>Ecdysozoa</taxon>
        <taxon>Arthropoda</taxon>
        <taxon>Hexapoda</taxon>
        <taxon>Insecta</taxon>
        <taxon>Pterygota</taxon>
        <taxon>Neoptera</taxon>
        <taxon>Endopterygota</taxon>
        <taxon>Diptera</taxon>
        <taxon>Nematocera</taxon>
        <taxon>Chironomoidea</taxon>
        <taxon>Chironomidae</taxon>
        <taxon>Chironominae</taxon>
        <taxon>Polypedilum</taxon>
        <taxon>Polypedilum</taxon>
    </lineage>
</organism>
<proteinExistence type="inferred from homology"/>
<evidence type="ECO:0000256" key="10">
    <source>
        <dbReference type="ARBA" id="ARBA00023224"/>
    </source>
</evidence>
<dbReference type="PROSITE" id="PS50261">
    <property type="entry name" value="G_PROTEIN_RECEP_F2_4"/>
    <property type="match status" value="1"/>
</dbReference>
<evidence type="ECO:0000256" key="6">
    <source>
        <dbReference type="ARBA" id="ARBA00023040"/>
    </source>
</evidence>
<dbReference type="InterPro" id="IPR017981">
    <property type="entry name" value="GPCR_2-like_7TM"/>
</dbReference>
<evidence type="ECO:0000256" key="9">
    <source>
        <dbReference type="ARBA" id="ARBA00023180"/>
    </source>
</evidence>
<gene>
    <name evidence="14" type="ORF">PVAND_010463</name>
</gene>
<evidence type="ECO:0000259" key="12">
    <source>
        <dbReference type="PROSITE" id="PS50227"/>
    </source>
</evidence>
<keyword evidence="5 11" id="KW-1133">Transmembrane helix</keyword>
<dbReference type="InterPro" id="IPR000832">
    <property type="entry name" value="GPCR_2_secretin-like"/>
</dbReference>
<evidence type="ECO:0000256" key="2">
    <source>
        <dbReference type="ARBA" id="ARBA00005314"/>
    </source>
</evidence>
<dbReference type="EMBL" id="JADBJN010000001">
    <property type="protein sequence ID" value="KAG5680989.1"/>
    <property type="molecule type" value="Genomic_DNA"/>
</dbReference>
<dbReference type="SUPFAM" id="SSF111418">
    <property type="entry name" value="Hormone receptor domain"/>
    <property type="match status" value="1"/>
</dbReference>
<evidence type="ECO:0000256" key="7">
    <source>
        <dbReference type="ARBA" id="ARBA00023136"/>
    </source>
</evidence>
<evidence type="ECO:0000256" key="8">
    <source>
        <dbReference type="ARBA" id="ARBA00023170"/>
    </source>
</evidence>
<evidence type="ECO:0000313" key="14">
    <source>
        <dbReference type="EMBL" id="KAG5680989.1"/>
    </source>
</evidence>
<keyword evidence="3" id="KW-1003">Cell membrane</keyword>
<keyword evidence="7 11" id="KW-0472">Membrane</keyword>
<evidence type="ECO:0000256" key="4">
    <source>
        <dbReference type="ARBA" id="ARBA00022692"/>
    </source>
</evidence>
<comment type="subcellular location">
    <subcellularLocation>
        <location evidence="1">Cell membrane</location>
        <topology evidence="1">Multi-pass membrane protein</topology>
    </subcellularLocation>
</comment>
<comment type="similarity">
    <text evidence="2">Belongs to the G-protein coupled receptor 2 family.</text>
</comment>
<reference evidence="14" key="1">
    <citation type="submission" date="2021-03" db="EMBL/GenBank/DDBJ databases">
        <title>Chromosome level genome of the anhydrobiotic midge Polypedilum vanderplanki.</title>
        <authorList>
            <person name="Yoshida Y."/>
            <person name="Kikawada T."/>
            <person name="Gusev O."/>
        </authorList>
    </citation>
    <scope>NUCLEOTIDE SEQUENCE</scope>
    <source>
        <strain evidence="14">NIAS01</strain>
        <tissue evidence="14">Whole body or cell culture</tissue>
    </source>
</reference>
<dbReference type="InterPro" id="IPR017983">
    <property type="entry name" value="GPCR_2_secretin-like_CS"/>
</dbReference>
<keyword evidence="15" id="KW-1185">Reference proteome</keyword>
<evidence type="ECO:0000259" key="13">
    <source>
        <dbReference type="PROSITE" id="PS50261"/>
    </source>
</evidence>
<dbReference type="InterPro" id="IPR050332">
    <property type="entry name" value="GPCR_2"/>
</dbReference>
<feature type="transmembrane region" description="Helical" evidence="11">
    <location>
        <begin position="252"/>
        <end position="272"/>
    </location>
</feature>
<dbReference type="PRINTS" id="PR00249">
    <property type="entry name" value="GPCRSECRETIN"/>
</dbReference>
<keyword evidence="6" id="KW-0297">G-protein coupled receptor</keyword>
<dbReference type="Gene3D" id="4.10.1240.10">
    <property type="entry name" value="GPCR, family 2, extracellular hormone receptor domain"/>
    <property type="match status" value="1"/>
</dbReference>
<keyword evidence="10" id="KW-0807">Transducer</keyword>
<dbReference type="GO" id="GO:0007188">
    <property type="term" value="P:adenylate cyclase-modulating G protein-coupled receptor signaling pathway"/>
    <property type="evidence" value="ECO:0007669"/>
    <property type="project" value="TreeGrafter"/>
</dbReference>
<sequence length="490" mass="56518">MSSEFNTTTALPISTINQAAVTITAESCSLKYEDFSFPNDTLYCNWIFDSILCWPPTQAGESVFLRCPPTKGLDRNKFAERRCSREGKWESKPGTPESPLGWTNYTPCYLPEIYDLLQKLGDDVGDKIKIAERTRTLEIVGLSISLLALVISLLIFCRFRSLRNNRTKIHKNLFVAMVIQVLIRLILYIDQAIVRQSNEESNGIDNTAYLCEGSYILLEYARTAMFMWMFIEGFYLHNVVTVTVFQGRFLYSLYILIGWTVPIIMTAIWAGYTAIQKGNQKCWYGYNLTPYYWILEGPRMTVVILNFFFLLNIIRVLVLKLRQSNTGEIEQVKKGVRAALFLLPLLGITNFMNMINPLDQKFFDFRLWSYSTHFLTTFQGFFISLIYCFLNGEVRLAILKSISVYMSQRGHHDWTVQRPSIFCPNNPTIADTEQQVPPTLNGQTQNVNKQNKKSLGAHRIQSNWIRIFFSPRQMAMPMEQPESVVFDISD</sequence>
<dbReference type="SMART" id="SM00008">
    <property type="entry name" value="HormR"/>
    <property type="match status" value="1"/>
</dbReference>
<keyword evidence="8" id="KW-0675">Receptor</keyword>
<evidence type="ECO:0000313" key="15">
    <source>
        <dbReference type="Proteomes" id="UP001107558"/>
    </source>
</evidence>
<evidence type="ECO:0000256" key="5">
    <source>
        <dbReference type="ARBA" id="ARBA00022989"/>
    </source>
</evidence>
<evidence type="ECO:0000256" key="1">
    <source>
        <dbReference type="ARBA" id="ARBA00004651"/>
    </source>
</evidence>
<keyword evidence="9" id="KW-0325">Glycoprotein</keyword>